<proteinExistence type="predicted"/>
<dbReference type="EMBL" id="LAZR01000069">
    <property type="protein sequence ID" value="KKN95723.1"/>
    <property type="molecule type" value="Genomic_DNA"/>
</dbReference>
<organism evidence="1">
    <name type="scientific">marine sediment metagenome</name>
    <dbReference type="NCBI Taxonomy" id="412755"/>
    <lineage>
        <taxon>unclassified sequences</taxon>
        <taxon>metagenomes</taxon>
        <taxon>ecological metagenomes</taxon>
    </lineage>
</organism>
<accession>A0A0F9XTU3</accession>
<dbReference type="AlphaFoldDB" id="A0A0F9XTU3"/>
<evidence type="ECO:0000313" key="1">
    <source>
        <dbReference type="EMBL" id="KKN95723.1"/>
    </source>
</evidence>
<protein>
    <submittedName>
        <fullName evidence="1">Uncharacterized protein</fullName>
    </submittedName>
</protein>
<sequence length="498" mass="57906">MSLSNIPREKQKKTRLDLEWHNDLTELYLDRLFPPLEQIIGTKQHKDRSSAGEFLDFNLGEKGAAKTELTNWIIENGIKRYGEENVSVYVTKDLFAVLGVYIGQRQQHFGDILDDKPIQIIVHDDLLSQFGTDCTKEIRRLFAQTFHNTRHFIKHKDENGNKTGRIIWIFNAQDWYIIDINSRRNAHAVVYKSLPYNLNSVRLFRSEHPRQAYEILDDITEKLPLQLEDQSYKGTSYIKLGRKTCGIIKSTLTEENYCLEGGKYWVPSTDLKMLLESADLAWETQQWKAKEPETTVTPLAITEKLEKGDIYFKTIYSRPLPIEFLADAFNYGFENPYPRKDKAKYKRTLHWQPTFDYLVKLKPAAVIASELGISENNIWNSYEERGFVQIVRREQLGHWCETIIPKFDKELKWQVIAGQFESDLKNQEAIDAGVPGLGLHGEIKTREQKITPSLKDLSTVGKAHVKAGGLTYFYQIIIRRNRQKSAHEIIKYQVFLNK</sequence>
<name>A0A0F9XTU3_9ZZZZ</name>
<comment type="caution">
    <text evidence="1">The sequence shown here is derived from an EMBL/GenBank/DDBJ whole genome shotgun (WGS) entry which is preliminary data.</text>
</comment>
<reference evidence="1" key="1">
    <citation type="journal article" date="2015" name="Nature">
        <title>Complex archaea that bridge the gap between prokaryotes and eukaryotes.</title>
        <authorList>
            <person name="Spang A."/>
            <person name="Saw J.H."/>
            <person name="Jorgensen S.L."/>
            <person name="Zaremba-Niedzwiedzka K."/>
            <person name="Martijn J."/>
            <person name="Lind A.E."/>
            <person name="van Eijk R."/>
            <person name="Schleper C."/>
            <person name="Guy L."/>
            <person name="Ettema T.J."/>
        </authorList>
    </citation>
    <scope>NUCLEOTIDE SEQUENCE</scope>
</reference>
<gene>
    <name evidence="1" type="ORF">LCGC14_0175920</name>
</gene>